<organism evidence="9 10">
    <name type="scientific">Desulfitobacterium hafniense (strain Y51)</name>
    <dbReference type="NCBI Taxonomy" id="138119"/>
    <lineage>
        <taxon>Bacteria</taxon>
        <taxon>Bacillati</taxon>
        <taxon>Bacillota</taxon>
        <taxon>Clostridia</taxon>
        <taxon>Eubacteriales</taxon>
        <taxon>Desulfitobacteriaceae</taxon>
        <taxon>Desulfitobacterium</taxon>
    </lineage>
</organism>
<dbReference type="PANTHER" id="PTHR43390:SF1">
    <property type="entry name" value="CHLOROPLAST PROCESSING PEPTIDASE"/>
    <property type="match status" value="1"/>
</dbReference>
<evidence type="ECO:0000256" key="1">
    <source>
        <dbReference type="ARBA" id="ARBA00000677"/>
    </source>
</evidence>
<dbReference type="GO" id="GO:0004252">
    <property type="term" value="F:serine-type endopeptidase activity"/>
    <property type="evidence" value="ECO:0007669"/>
    <property type="project" value="InterPro"/>
</dbReference>
<evidence type="ECO:0000256" key="7">
    <source>
        <dbReference type="RuleBase" id="RU362042"/>
    </source>
</evidence>
<dbReference type="Gene3D" id="2.10.109.10">
    <property type="entry name" value="Umud Fragment, subunit A"/>
    <property type="match status" value="1"/>
</dbReference>
<gene>
    <name evidence="9" type="ordered locus">DSY1580</name>
</gene>
<dbReference type="CDD" id="cd06530">
    <property type="entry name" value="S26_SPase_I"/>
    <property type="match status" value="1"/>
</dbReference>
<dbReference type="KEGG" id="dsy:DSY1580"/>
<evidence type="ECO:0000256" key="5">
    <source>
        <dbReference type="ARBA" id="ARBA00022801"/>
    </source>
</evidence>
<evidence type="ECO:0000313" key="10">
    <source>
        <dbReference type="Proteomes" id="UP000001946"/>
    </source>
</evidence>
<keyword evidence="7" id="KW-0645">Protease</keyword>
<feature type="domain" description="Peptidase S26" evidence="8">
    <location>
        <begin position="27"/>
        <end position="183"/>
    </location>
</feature>
<dbReference type="EMBL" id="AP008230">
    <property type="protein sequence ID" value="BAE83369.1"/>
    <property type="molecule type" value="Genomic_DNA"/>
</dbReference>
<dbReference type="GO" id="GO:0009003">
    <property type="term" value="F:signal peptidase activity"/>
    <property type="evidence" value="ECO:0007669"/>
    <property type="project" value="UniProtKB-EC"/>
</dbReference>
<keyword evidence="5 7" id="KW-0378">Hydrolase</keyword>
<dbReference type="AlphaFoldDB" id="Q24X73"/>
<evidence type="ECO:0000256" key="2">
    <source>
        <dbReference type="ARBA" id="ARBA00004401"/>
    </source>
</evidence>
<feature type="active site" evidence="6">
    <location>
        <position position="57"/>
    </location>
</feature>
<dbReference type="HOGENOM" id="CLU_028723_5_1_9"/>
<dbReference type="PROSITE" id="PS00760">
    <property type="entry name" value="SPASE_I_2"/>
    <property type="match status" value="1"/>
</dbReference>
<keyword evidence="7" id="KW-1133">Transmembrane helix</keyword>
<dbReference type="GO" id="GO:0006465">
    <property type="term" value="P:signal peptide processing"/>
    <property type="evidence" value="ECO:0007669"/>
    <property type="project" value="InterPro"/>
</dbReference>
<proteinExistence type="inferred from homology"/>
<dbReference type="InterPro" id="IPR036286">
    <property type="entry name" value="LexA/Signal_pep-like_sf"/>
</dbReference>
<dbReference type="eggNOG" id="COG0681">
    <property type="taxonomic scope" value="Bacteria"/>
</dbReference>
<evidence type="ECO:0000313" key="9">
    <source>
        <dbReference type="EMBL" id="BAE83369.1"/>
    </source>
</evidence>
<evidence type="ECO:0000256" key="6">
    <source>
        <dbReference type="PIRSR" id="PIRSR600223-1"/>
    </source>
</evidence>
<feature type="transmembrane region" description="Helical" evidence="7">
    <location>
        <begin position="21"/>
        <end position="43"/>
    </location>
</feature>
<dbReference type="PROSITE" id="PS00761">
    <property type="entry name" value="SPASE_I_3"/>
    <property type="match status" value="1"/>
</dbReference>
<dbReference type="InterPro" id="IPR019533">
    <property type="entry name" value="Peptidase_S26"/>
</dbReference>
<dbReference type="SUPFAM" id="SSF51306">
    <property type="entry name" value="LexA/Signal peptidase"/>
    <property type="match status" value="1"/>
</dbReference>
<keyword evidence="7" id="KW-0812">Transmembrane</keyword>
<evidence type="ECO:0000259" key="8">
    <source>
        <dbReference type="Pfam" id="PF10502"/>
    </source>
</evidence>
<dbReference type="NCBIfam" id="TIGR02227">
    <property type="entry name" value="sigpep_I_bact"/>
    <property type="match status" value="1"/>
</dbReference>
<comment type="subcellular location">
    <subcellularLocation>
        <location evidence="2">Cell membrane</location>
        <topology evidence="2">Single-pass type II membrane protein</topology>
    </subcellularLocation>
    <subcellularLocation>
        <location evidence="7">Membrane</location>
        <topology evidence="7">Single-pass type II membrane protein</topology>
    </subcellularLocation>
</comment>
<evidence type="ECO:0000256" key="4">
    <source>
        <dbReference type="ARBA" id="ARBA00013208"/>
    </source>
</evidence>
<dbReference type="GO" id="GO:0005886">
    <property type="term" value="C:plasma membrane"/>
    <property type="evidence" value="ECO:0007669"/>
    <property type="project" value="UniProtKB-SubCell"/>
</dbReference>
<keyword evidence="7" id="KW-0472">Membrane</keyword>
<comment type="catalytic activity">
    <reaction evidence="1 7">
        <text>Cleavage of hydrophobic, N-terminal signal or leader sequences from secreted and periplasmic proteins.</text>
        <dbReference type="EC" id="3.4.21.89"/>
    </reaction>
</comment>
<dbReference type="InterPro" id="IPR019757">
    <property type="entry name" value="Pept_S26A_signal_pept_1_Lys-AS"/>
</dbReference>
<sequence length="192" mass="21976">MHTMGNEQDINEQDIKVKAKSMFKTIIEVIEIVIIAFALSWVIRTFVLEARLVPTGSMLPTIQLQDRIIVDKFFFKHFGDFERGDIIVFHPPSSAHSSDDFIKRLIALPGDTIEIKDHKTYINGQEVEEPYVMEPQIKNLEPLVVPEGSVFVMGDNRNSSADSREWGFLPIENISGMTLFRYWPLNHIGTID</sequence>
<reference evidence="9 10" key="1">
    <citation type="journal article" date="2006" name="J. Bacteriol.">
        <title>Complete genome sequence of the dehalorespiring bacterium Desulfitobacterium hafniense Y51 and comparison with Dehalococcoides ethenogenes 195.</title>
        <authorList>
            <person name="Nonaka H."/>
            <person name="Keresztes G."/>
            <person name="Shinoda Y."/>
            <person name="Ikenaga Y."/>
            <person name="Abe M."/>
            <person name="Naito K."/>
            <person name="Inatomi K."/>
            <person name="Furukawa K."/>
            <person name="Inui M."/>
            <person name="Yukawa H."/>
        </authorList>
    </citation>
    <scope>NUCLEOTIDE SEQUENCE [LARGE SCALE GENOMIC DNA]</scope>
    <source>
        <strain evidence="9 10">Y51</strain>
    </source>
</reference>
<dbReference type="PRINTS" id="PR00727">
    <property type="entry name" value="LEADERPTASE"/>
</dbReference>
<comment type="similarity">
    <text evidence="3 7">Belongs to the peptidase S26 family.</text>
</comment>
<dbReference type="PANTHER" id="PTHR43390">
    <property type="entry name" value="SIGNAL PEPTIDASE I"/>
    <property type="match status" value="1"/>
</dbReference>
<accession>Q24X73</accession>
<dbReference type="InterPro" id="IPR019758">
    <property type="entry name" value="Pept_S26A_signal_pept_1_CS"/>
</dbReference>
<name>Q24X73_DESHY</name>
<feature type="active site" evidence="6">
    <location>
        <position position="103"/>
    </location>
</feature>
<keyword evidence="10" id="KW-1185">Reference proteome</keyword>
<protein>
    <recommendedName>
        <fullName evidence="4 7">Signal peptidase I</fullName>
        <ecNumber evidence="4 7">3.4.21.89</ecNumber>
    </recommendedName>
</protein>
<dbReference type="Pfam" id="PF10502">
    <property type="entry name" value="Peptidase_S26"/>
    <property type="match status" value="1"/>
</dbReference>
<evidence type="ECO:0000256" key="3">
    <source>
        <dbReference type="ARBA" id="ARBA00009370"/>
    </source>
</evidence>
<dbReference type="STRING" id="138119.DSY1580"/>
<dbReference type="InterPro" id="IPR000223">
    <property type="entry name" value="Pept_S26A_signal_pept_1"/>
</dbReference>
<dbReference type="EC" id="3.4.21.89" evidence="4 7"/>
<dbReference type="Proteomes" id="UP000001946">
    <property type="component" value="Chromosome"/>
</dbReference>